<dbReference type="OrthoDB" id="9780518at2"/>
<dbReference type="InterPro" id="IPR011251">
    <property type="entry name" value="Luciferase-like_dom"/>
</dbReference>
<dbReference type="CDD" id="cd00347">
    <property type="entry name" value="Flavin_utilizing_monoxygenases"/>
    <property type="match status" value="1"/>
</dbReference>
<protein>
    <submittedName>
        <fullName evidence="3">LLM class flavin-dependent oxidoreductase</fullName>
    </submittedName>
</protein>
<proteinExistence type="predicted"/>
<accession>A0A4R6BCM0</accession>
<name>A0A4R6BCM0_9STAP</name>
<evidence type="ECO:0000313" key="4">
    <source>
        <dbReference type="Proteomes" id="UP000295310"/>
    </source>
</evidence>
<dbReference type="InterPro" id="IPR019949">
    <property type="entry name" value="CmoO-like"/>
</dbReference>
<dbReference type="InterPro" id="IPR050766">
    <property type="entry name" value="Bact_Lucif_Oxidored"/>
</dbReference>
<dbReference type="Pfam" id="PF00296">
    <property type="entry name" value="Bac_luciferase"/>
    <property type="match status" value="1"/>
</dbReference>
<comment type="caution">
    <text evidence="3">The sequence shown here is derived from an EMBL/GenBank/DDBJ whole genome shotgun (WGS) entry which is preliminary data.</text>
</comment>
<dbReference type="GO" id="GO:0016705">
    <property type="term" value="F:oxidoreductase activity, acting on paired donors, with incorporation or reduction of molecular oxygen"/>
    <property type="evidence" value="ECO:0007669"/>
    <property type="project" value="InterPro"/>
</dbReference>
<organism evidence="3 4">
    <name type="scientific">Macrococcus brunensis</name>
    <dbReference type="NCBI Taxonomy" id="198483"/>
    <lineage>
        <taxon>Bacteria</taxon>
        <taxon>Bacillati</taxon>
        <taxon>Bacillota</taxon>
        <taxon>Bacilli</taxon>
        <taxon>Bacillales</taxon>
        <taxon>Staphylococcaceae</taxon>
        <taxon>Macrococcus</taxon>
    </lineage>
</organism>
<dbReference type="EMBL" id="SCWA01000013">
    <property type="protein sequence ID" value="TDL95613.1"/>
    <property type="molecule type" value="Genomic_DNA"/>
</dbReference>
<dbReference type="AlphaFoldDB" id="A0A4R6BCM0"/>
<reference evidence="3 4" key="1">
    <citation type="submission" date="2019-01" db="EMBL/GenBank/DDBJ databases">
        <title>Draft genome sequences of the type strains of six Macrococcus species.</title>
        <authorList>
            <person name="Mazhar S."/>
            <person name="Altermann E."/>
            <person name="Hill C."/>
            <person name="Mcauliffe O."/>
        </authorList>
    </citation>
    <scope>NUCLEOTIDE SEQUENCE [LARGE SCALE GENOMIC DNA]</scope>
    <source>
        <strain evidence="3 4">CCM4811</strain>
    </source>
</reference>
<comment type="similarity">
    <text evidence="1">To bacterial alkanal monooxygenase alpha and beta chains.</text>
</comment>
<evidence type="ECO:0000259" key="2">
    <source>
        <dbReference type="Pfam" id="PF00296"/>
    </source>
</evidence>
<sequence length="326" mass="36601">MMEFSVLDQVPLSRGDSPEEAIKKSIELIKWTEELGYKRYFVAEHHNTTGLISNSPDILMTRLLSATETIEVGSGGILLPQYSPFNIAEKALLMESMFPGRVNIGVGNSPGGTELTRLALTDGADSKLSDYTTMLADLIGFMHNSLPVDHRFRRVKAGPRINHQPPVYTLGLTENGARRAAKLGIGFIFGAFINPKHMEQALKIYYNEFQPSVVMPKPQAIICIFIICCDTREEAKEHAKILDHWLLNVTYGRDTTVPTAAEVADKNYSEKELKVIQENRKRCIVGNKEDVKEALLKLPHADEIMVICNIHDFEAKKRSYELLKTL</sequence>
<dbReference type="Proteomes" id="UP000295310">
    <property type="component" value="Unassembled WGS sequence"/>
</dbReference>
<dbReference type="Gene3D" id="3.20.20.30">
    <property type="entry name" value="Luciferase-like domain"/>
    <property type="match status" value="1"/>
</dbReference>
<dbReference type="SUPFAM" id="SSF51679">
    <property type="entry name" value="Bacterial luciferase-like"/>
    <property type="match status" value="1"/>
</dbReference>
<evidence type="ECO:0000313" key="3">
    <source>
        <dbReference type="EMBL" id="TDL95613.1"/>
    </source>
</evidence>
<dbReference type="PANTHER" id="PTHR30137">
    <property type="entry name" value="LUCIFERASE-LIKE MONOOXYGENASE"/>
    <property type="match status" value="1"/>
</dbReference>
<dbReference type="GO" id="GO:0005829">
    <property type="term" value="C:cytosol"/>
    <property type="evidence" value="ECO:0007669"/>
    <property type="project" value="TreeGrafter"/>
</dbReference>
<gene>
    <name evidence="3" type="ORF">ERX27_07810</name>
</gene>
<feature type="domain" description="Luciferase-like" evidence="2">
    <location>
        <begin position="2"/>
        <end position="296"/>
    </location>
</feature>
<keyword evidence="4" id="KW-1185">Reference proteome</keyword>
<dbReference type="PANTHER" id="PTHR30137:SF19">
    <property type="entry name" value="LUCIFERASE-LIKE MONOOXYGENASE"/>
    <property type="match status" value="1"/>
</dbReference>
<evidence type="ECO:0000256" key="1">
    <source>
        <dbReference type="ARBA" id="ARBA00007789"/>
    </source>
</evidence>
<dbReference type="NCBIfam" id="TIGR03558">
    <property type="entry name" value="oxido_grp_1"/>
    <property type="match status" value="1"/>
</dbReference>
<dbReference type="InterPro" id="IPR036661">
    <property type="entry name" value="Luciferase-like_sf"/>
</dbReference>